<evidence type="ECO:0000256" key="9">
    <source>
        <dbReference type="PROSITE-ProRule" id="PRU00804"/>
    </source>
</evidence>
<dbReference type="CDD" id="cd12441">
    <property type="entry name" value="RRM_Nup53_like"/>
    <property type="match status" value="1"/>
</dbReference>
<dbReference type="EMBL" id="CANTFL010000056">
    <property type="protein sequence ID" value="CAI5710172.1"/>
    <property type="molecule type" value="Genomic_DNA"/>
</dbReference>
<accession>A0AAV0SZI3</accession>
<keyword evidence="8 9" id="KW-0539">Nucleus</keyword>
<evidence type="ECO:0000256" key="7">
    <source>
        <dbReference type="ARBA" id="ARBA00023132"/>
    </source>
</evidence>
<comment type="caution">
    <text evidence="12">The sequence shown here is derived from an EMBL/GenBank/DDBJ whole genome shotgun (WGS) entry which is preliminary data.</text>
</comment>
<dbReference type="GO" id="GO:0017056">
    <property type="term" value="F:structural constituent of nuclear pore"/>
    <property type="evidence" value="ECO:0007669"/>
    <property type="project" value="TreeGrafter"/>
</dbReference>
<dbReference type="Pfam" id="PF05172">
    <property type="entry name" value="RRM_Nup35"/>
    <property type="match status" value="1"/>
</dbReference>
<evidence type="ECO:0000259" key="11">
    <source>
        <dbReference type="PROSITE" id="PS51472"/>
    </source>
</evidence>
<evidence type="ECO:0000256" key="4">
    <source>
        <dbReference type="ARBA" id="ARBA00022816"/>
    </source>
</evidence>
<evidence type="ECO:0000256" key="8">
    <source>
        <dbReference type="ARBA" id="ARBA00023242"/>
    </source>
</evidence>
<dbReference type="GO" id="GO:0006999">
    <property type="term" value="P:nuclear pore organization"/>
    <property type="evidence" value="ECO:0007669"/>
    <property type="project" value="TreeGrafter"/>
</dbReference>
<evidence type="ECO:0000256" key="10">
    <source>
        <dbReference type="SAM" id="MobiDB-lite"/>
    </source>
</evidence>
<dbReference type="GO" id="GO:0005543">
    <property type="term" value="F:phospholipid binding"/>
    <property type="evidence" value="ECO:0007669"/>
    <property type="project" value="TreeGrafter"/>
</dbReference>
<keyword evidence="13" id="KW-1185">Reference proteome</keyword>
<dbReference type="GO" id="GO:0006607">
    <property type="term" value="P:NLS-bearing protein import into nucleus"/>
    <property type="evidence" value="ECO:0007669"/>
    <property type="project" value="TreeGrafter"/>
</dbReference>
<comment type="similarity">
    <text evidence="2">Belongs to the Nup35 family.</text>
</comment>
<gene>
    <name evidence="12" type="ORF">HBR001_LOCUS417</name>
</gene>
<protein>
    <recommendedName>
        <fullName evidence="11">RRM Nup35-type domain-containing protein</fullName>
    </recommendedName>
</protein>
<dbReference type="AlphaFoldDB" id="A0AAV0SZI3"/>
<feature type="region of interest" description="Disordered" evidence="10">
    <location>
        <begin position="87"/>
        <end position="120"/>
    </location>
</feature>
<dbReference type="GO" id="GO:0051028">
    <property type="term" value="P:mRNA transport"/>
    <property type="evidence" value="ECO:0007669"/>
    <property type="project" value="UniProtKB-UniRule"/>
</dbReference>
<evidence type="ECO:0000256" key="1">
    <source>
        <dbReference type="ARBA" id="ARBA00004567"/>
    </source>
</evidence>
<dbReference type="GO" id="GO:0044613">
    <property type="term" value="C:nuclear pore central transport channel"/>
    <property type="evidence" value="ECO:0007669"/>
    <property type="project" value="TreeGrafter"/>
</dbReference>
<name>A0AAV0SZI3_HYABA</name>
<keyword evidence="3 9" id="KW-0813">Transport</keyword>
<evidence type="ECO:0000256" key="3">
    <source>
        <dbReference type="ARBA" id="ARBA00022448"/>
    </source>
</evidence>
<reference evidence="12" key="1">
    <citation type="submission" date="2022-12" db="EMBL/GenBank/DDBJ databases">
        <authorList>
            <person name="Webb A."/>
        </authorList>
    </citation>
    <scope>NUCLEOTIDE SEQUENCE</scope>
    <source>
        <strain evidence="12">Hp1</strain>
    </source>
</reference>
<sequence>MSRSLTAVQDDEYFPSFLTALPSAPKTNEAQESAPRSRSESDVLSSKAKQRLSFAESLSMNRNLQQSVQVPEDSPFACGGSYENQLGARRRKNAPSHRATDGTDALDEDAPPPPTASLLDPVGFAAASHSMDDDGAAATADARRRAAAVRSSYYPNVHSEEWGHDKQYWVTVFGFPPSARSFILHQFQSVGEVVNYSSSTGGNWLHLRYYTRLQAEKALSYDGRTLASSIMVGVKKCYPSDRDALALDEKPTSSYFGAQTRPSLGSRDLEVDPTDTDIMLPPPRRQDLCSRVLGYLFKW</sequence>
<comment type="subcellular location">
    <subcellularLocation>
        <location evidence="1">Nucleus</location>
        <location evidence="1">Nuclear pore complex</location>
    </subcellularLocation>
</comment>
<feature type="compositionally biased region" description="Polar residues" evidence="10">
    <location>
        <begin position="25"/>
        <end position="34"/>
    </location>
</feature>
<dbReference type="InterPro" id="IPR012677">
    <property type="entry name" value="Nucleotide-bd_a/b_plait_sf"/>
</dbReference>
<dbReference type="Gene3D" id="3.30.70.330">
    <property type="match status" value="1"/>
</dbReference>
<feature type="region of interest" description="Disordered" evidence="10">
    <location>
        <begin position="1"/>
        <end position="52"/>
    </location>
</feature>
<evidence type="ECO:0000256" key="2">
    <source>
        <dbReference type="ARBA" id="ARBA00009454"/>
    </source>
</evidence>
<proteinExistence type="inferred from homology"/>
<dbReference type="GO" id="GO:0003676">
    <property type="term" value="F:nucleic acid binding"/>
    <property type="evidence" value="ECO:0007669"/>
    <property type="project" value="InterPro"/>
</dbReference>
<dbReference type="PANTHER" id="PTHR21527">
    <property type="entry name" value="NUCLEOPORIN NUP35"/>
    <property type="match status" value="1"/>
</dbReference>
<evidence type="ECO:0000256" key="6">
    <source>
        <dbReference type="ARBA" id="ARBA00023010"/>
    </source>
</evidence>
<dbReference type="PROSITE" id="PS51472">
    <property type="entry name" value="RRM_NUP35"/>
    <property type="match status" value="1"/>
</dbReference>
<organism evidence="12 13">
    <name type="scientific">Hyaloperonospora brassicae</name>
    <name type="common">Brassica downy mildew</name>
    <name type="synonym">Peronospora brassicae</name>
    <dbReference type="NCBI Taxonomy" id="162125"/>
    <lineage>
        <taxon>Eukaryota</taxon>
        <taxon>Sar</taxon>
        <taxon>Stramenopiles</taxon>
        <taxon>Oomycota</taxon>
        <taxon>Peronosporomycetes</taxon>
        <taxon>Peronosporales</taxon>
        <taxon>Peronosporaceae</taxon>
        <taxon>Hyaloperonospora</taxon>
    </lineage>
</organism>
<dbReference type="Proteomes" id="UP001162031">
    <property type="component" value="Unassembled WGS sequence"/>
</dbReference>
<dbReference type="InterPro" id="IPR007846">
    <property type="entry name" value="RRM_NUP35_dom"/>
</dbReference>
<evidence type="ECO:0000313" key="12">
    <source>
        <dbReference type="EMBL" id="CAI5710172.1"/>
    </source>
</evidence>
<evidence type="ECO:0000313" key="13">
    <source>
        <dbReference type="Proteomes" id="UP001162031"/>
    </source>
</evidence>
<evidence type="ECO:0000256" key="5">
    <source>
        <dbReference type="ARBA" id="ARBA00022927"/>
    </source>
</evidence>
<feature type="domain" description="RRM Nup35-type" evidence="11">
    <location>
        <begin position="164"/>
        <end position="244"/>
    </location>
</feature>
<dbReference type="FunFam" id="3.30.70.330:FF:000095">
    <property type="entry name" value="Putative Nucleoporin NUP53"/>
    <property type="match status" value="1"/>
</dbReference>
<keyword evidence="6" id="KW-0811">Translocation</keyword>
<dbReference type="SUPFAM" id="SSF54928">
    <property type="entry name" value="RNA-binding domain, RBD"/>
    <property type="match status" value="1"/>
</dbReference>
<keyword evidence="4 9" id="KW-0509">mRNA transport</keyword>
<dbReference type="InterPro" id="IPR035979">
    <property type="entry name" value="RBD_domain_sf"/>
</dbReference>
<keyword evidence="5" id="KW-0653">Protein transport</keyword>
<dbReference type="GO" id="GO:0044615">
    <property type="term" value="C:nuclear pore nuclear basket"/>
    <property type="evidence" value="ECO:0007669"/>
    <property type="project" value="TreeGrafter"/>
</dbReference>
<keyword evidence="7 9" id="KW-0906">Nuclear pore complex</keyword>
<dbReference type="PANTHER" id="PTHR21527:SF6">
    <property type="entry name" value="NUCLEOPORIN NUP35"/>
    <property type="match status" value="1"/>
</dbReference>